<name>A0A0F9TM91_9ZZZZ</name>
<dbReference type="Gene3D" id="3.30.70.100">
    <property type="match status" value="1"/>
</dbReference>
<gene>
    <name evidence="1" type="ORF">LCGC14_0330780</name>
</gene>
<proteinExistence type="predicted"/>
<dbReference type="AlphaFoldDB" id="A0A0F9TM91"/>
<organism evidence="1">
    <name type="scientific">marine sediment metagenome</name>
    <dbReference type="NCBI Taxonomy" id="412755"/>
    <lineage>
        <taxon>unclassified sequences</taxon>
        <taxon>metagenomes</taxon>
        <taxon>ecological metagenomes</taxon>
    </lineage>
</organism>
<comment type="caution">
    <text evidence="1">The sequence shown here is derived from an EMBL/GenBank/DDBJ whole genome shotgun (WGS) entry which is preliminary data.</text>
</comment>
<dbReference type="EMBL" id="LAZR01000232">
    <property type="protein sequence ID" value="KKN80354.1"/>
    <property type="molecule type" value="Genomic_DNA"/>
</dbReference>
<dbReference type="SUPFAM" id="SSF54909">
    <property type="entry name" value="Dimeric alpha+beta barrel"/>
    <property type="match status" value="1"/>
</dbReference>
<evidence type="ECO:0008006" key="2">
    <source>
        <dbReference type="Google" id="ProtNLM"/>
    </source>
</evidence>
<evidence type="ECO:0000313" key="1">
    <source>
        <dbReference type="EMBL" id="KKN80354.1"/>
    </source>
</evidence>
<dbReference type="InterPro" id="IPR011008">
    <property type="entry name" value="Dimeric_a/b-barrel"/>
</dbReference>
<protein>
    <recommendedName>
        <fullName evidence="2">ABM domain-containing protein</fullName>
    </recommendedName>
</protein>
<sequence>MSEIIEWVLEMDVRDGQGDQVQPLLDDITKAALVDEPRTLHCEFYMSDDRRSCTVLERYADNAAVMAHFAQFGGRFAERFTQIFIPARLTVYGPANDSVMMALAGFGATRMDRVAGFHR</sequence>
<accession>A0A0F9TM91</accession>
<reference evidence="1" key="1">
    <citation type="journal article" date="2015" name="Nature">
        <title>Complex archaea that bridge the gap between prokaryotes and eukaryotes.</title>
        <authorList>
            <person name="Spang A."/>
            <person name="Saw J.H."/>
            <person name="Jorgensen S.L."/>
            <person name="Zaremba-Niedzwiedzka K."/>
            <person name="Martijn J."/>
            <person name="Lind A.E."/>
            <person name="van Eijk R."/>
            <person name="Schleper C."/>
            <person name="Guy L."/>
            <person name="Ettema T.J."/>
        </authorList>
    </citation>
    <scope>NUCLEOTIDE SEQUENCE</scope>
</reference>